<keyword evidence="1" id="KW-0812">Transmembrane</keyword>
<accession>A0ABU6YJH5</accession>
<gene>
    <name evidence="2" type="ORF">PIB30_059153</name>
</gene>
<dbReference type="EMBL" id="JASCZI010242161">
    <property type="protein sequence ID" value="MED6209902.1"/>
    <property type="molecule type" value="Genomic_DNA"/>
</dbReference>
<evidence type="ECO:0000256" key="1">
    <source>
        <dbReference type="SAM" id="Phobius"/>
    </source>
</evidence>
<name>A0ABU6YJH5_9FABA</name>
<keyword evidence="1" id="KW-0472">Membrane</keyword>
<evidence type="ECO:0008006" key="4">
    <source>
        <dbReference type="Google" id="ProtNLM"/>
    </source>
</evidence>
<keyword evidence="3" id="KW-1185">Reference proteome</keyword>
<keyword evidence="1" id="KW-1133">Transmembrane helix</keyword>
<comment type="caution">
    <text evidence="2">The sequence shown here is derived from an EMBL/GenBank/DDBJ whole genome shotgun (WGS) entry which is preliminary data.</text>
</comment>
<feature type="transmembrane region" description="Helical" evidence="1">
    <location>
        <begin position="141"/>
        <end position="161"/>
    </location>
</feature>
<dbReference type="Proteomes" id="UP001341840">
    <property type="component" value="Unassembled WGS sequence"/>
</dbReference>
<evidence type="ECO:0000313" key="2">
    <source>
        <dbReference type="EMBL" id="MED6209902.1"/>
    </source>
</evidence>
<reference evidence="2 3" key="1">
    <citation type="journal article" date="2023" name="Plants (Basel)">
        <title>Bridging the Gap: Combining Genomics and Transcriptomics Approaches to Understand Stylosanthes scabra, an Orphan Legume from the Brazilian Caatinga.</title>
        <authorList>
            <person name="Ferreira-Neto J.R.C."/>
            <person name="da Silva M.D."/>
            <person name="Binneck E."/>
            <person name="de Melo N.F."/>
            <person name="da Silva R.H."/>
            <person name="de Melo A.L.T.M."/>
            <person name="Pandolfi V."/>
            <person name="Bustamante F.O."/>
            <person name="Brasileiro-Vidal A.C."/>
            <person name="Benko-Iseppon A.M."/>
        </authorList>
    </citation>
    <scope>NUCLEOTIDE SEQUENCE [LARGE SCALE GENOMIC DNA]</scope>
    <source>
        <tissue evidence="2">Leaves</tissue>
    </source>
</reference>
<protein>
    <recommendedName>
        <fullName evidence="4">Zinc finger GRF-type domain-containing protein</fullName>
    </recommendedName>
</protein>
<proteinExistence type="predicted"/>
<organism evidence="2 3">
    <name type="scientific">Stylosanthes scabra</name>
    <dbReference type="NCBI Taxonomy" id="79078"/>
    <lineage>
        <taxon>Eukaryota</taxon>
        <taxon>Viridiplantae</taxon>
        <taxon>Streptophyta</taxon>
        <taxon>Embryophyta</taxon>
        <taxon>Tracheophyta</taxon>
        <taxon>Spermatophyta</taxon>
        <taxon>Magnoliopsida</taxon>
        <taxon>eudicotyledons</taxon>
        <taxon>Gunneridae</taxon>
        <taxon>Pentapetalae</taxon>
        <taxon>rosids</taxon>
        <taxon>fabids</taxon>
        <taxon>Fabales</taxon>
        <taxon>Fabaceae</taxon>
        <taxon>Papilionoideae</taxon>
        <taxon>50 kb inversion clade</taxon>
        <taxon>dalbergioids sensu lato</taxon>
        <taxon>Dalbergieae</taxon>
        <taxon>Pterocarpus clade</taxon>
        <taxon>Stylosanthes</taxon>
    </lineage>
</organism>
<evidence type="ECO:0000313" key="3">
    <source>
        <dbReference type="Proteomes" id="UP001341840"/>
    </source>
</evidence>
<sequence>MSRRGQFSETRSCTIGEFSVEGDSRTCTLSNDSVGQPRKKKFSSPKCHCGCYAIIFQSCTKLNSDRFFLSCPNYNTTQPHCKYFYWLDALVEENIEDAGCGRNGIFMARKLKELEQRVMEMDLELNLRVKNDVREVHDNKCLRAVIVGLFSILLVLAMKGLF</sequence>